<dbReference type="Proteomes" id="UP000184532">
    <property type="component" value="Unassembled WGS sequence"/>
</dbReference>
<organism evidence="2 3">
    <name type="scientific">Flagellimonas flava</name>
    <dbReference type="NCBI Taxonomy" id="570519"/>
    <lineage>
        <taxon>Bacteria</taxon>
        <taxon>Pseudomonadati</taxon>
        <taxon>Bacteroidota</taxon>
        <taxon>Flavobacteriia</taxon>
        <taxon>Flavobacteriales</taxon>
        <taxon>Flavobacteriaceae</taxon>
        <taxon>Flagellimonas</taxon>
    </lineage>
</organism>
<dbReference type="EMBL" id="FQWL01000007">
    <property type="protein sequence ID" value="SHG99662.1"/>
    <property type="molecule type" value="Genomic_DNA"/>
</dbReference>
<proteinExistence type="predicted"/>
<feature type="domain" description="DUF4440" evidence="1">
    <location>
        <begin position="44"/>
        <end position="150"/>
    </location>
</feature>
<dbReference type="SUPFAM" id="SSF54427">
    <property type="entry name" value="NTF2-like"/>
    <property type="match status" value="1"/>
</dbReference>
<keyword evidence="3" id="KW-1185">Reference proteome</keyword>
<dbReference type="InterPro" id="IPR032710">
    <property type="entry name" value="NTF2-like_dom_sf"/>
</dbReference>
<evidence type="ECO:0000313" key="2">
    <source>
        <dbReference type="EMBL" id="SHG99662.1"/>
    </source>
</evidence>
<name>A0A1M5PD61_9FLAO</name>
<dbReference type="OrthoDB" id="1633822at2"/>
<sequence>MIYKRHIYMVMALGLGFTTTMNSQKQKMMKTSISKEQQEVLYAIESMTKSFNDKDIDGVMSSYEDGALVIFEPETPVRDVKILKEMFLGAFGINPQFAYPNGHEVFVNGDAATHIAPWVMTGKAPDGTPIRQTGLSVANLRRQKDGRWLLIFDNPHGSFLLNQ</sequence>
<keyword evidence="2" id="KW-0413">Isomerase</keyword>
<dbReference type="Gene3D" id="3.10.450.50">
    <property type="match status" value="1"/>
</dbReference>
<dbReference type="STRING" id="570519.SAMN04488116_3162"/>
<dbReference type="GO" id="GO:0016853">
    <property type="term" value="F:isomerase activity"/>
    <property type="evidence" value="ECO:0007669"/>
    <property type="project" value="UniProtKB-KW"/>
</dbReference>
<dbReference type="InterPro" id="IPR027843">
    <property type="entry name" value="DUF4440"/>
</dbReference>
<dbReference type="AlphaFoldDB" id="A0A1M5PD61"/>
<accession>A0A1M5PD61</accession>
<protein>
    <submittedName>
        <fullName evidence="2">Ketosteroid isomerase homolog</fullName>
    </submittedName>
</protein>
<dbReference type="Pfam" id="PF14534">
    <property type="entry name" value="DUF4440"/>
    <property type="match status" value="1"/>
</dbReference>
<evidence type="ECO:0000313" key="3">
    <source>
        <dbReference type="Proteomes" id="UP000184532"/>
    </source>
</evidence>
<reference evidence="3" key="1">
    <citation type="submission" date="2016-11" db="EMBL/GenBank/DDBJ databases">
        <authorList>
            <person name="Varghese N."/>
            <person name="Submissions S."/>
        </authorList>
    </citation>
    <scope>NUCLEOTIDE SEQUENCE [LARGE SCALE GENOMIC DNA]</scope>
    <source>
        <strain evidence="3">DSM 22638</strain>
    </source>
</reference>
<evidence type="ECO:0000259" key="1">
    <source>
        <dbReference type="Pfam" id="PF14534"/>
    </source>
</evidence>
<gene>
    <name evidence="2" type="ORF">SAMN04488116_3162</name>
</gene>